<dbReference type="EMBL" id="CM034404">
    <property type="protein sequence ID" value="KAJ0174311.1"/>
    <property type="molecule type" value="Genomic_DNA"/>
</dbReference>
<sequence>MEKVNQLWAKTNRWHRGLFLFILVELRIFPGGQVGFECNDPNLSHPYTGDTISWKVLFITTMVLPLIFMLIVERKYHADKSTHPKTQVLCWYKEYLFGFLLNLIVVQVLKLLVGSPRPHFFETCDPKELATCKGSEYVSSYTCNKAHWLSQSDRSFPSGHTSLAVHAGFFVAYYLHRRTSCSQRLNAVTVLQVICVVTAIFCGVSRIMDHRHHWWDVLAGAVIAAPILVYTIKTLCSDFECLDNEPSEKTLVTESSEIPLIDTKET</sequence>
<organism evidence="1 2">
    <name type="scientific">Dendrolimus kikuchii</name>
    <dbReference type="NCBI Taxonomy" id="765133"/>
    <lineage>
        <taxon>Eukaryota</taxon>
        <taxon>Metazoa</taxon>
        <taxon>Ecdysozoa</taxon>
        <taxon>Arthropoda</taxon>
        <taxon>Hexapoda</taxon>
        <taxon>Insecta</taxon>
        <taxon>Pterygota</taxon>
        <taxon>Neoptera</taxon>
        <taxon>Endopterygota</taxon>
        <taxon>Lepidoptera</taxon>
        <taxon>Glossata</taxon>
        <taxon>Ditrysia</taxon>
        <taxon>Bombycoidea</taxon>
        <taxon>Lasiocampidae</taxon>
        <taxon>Dendrolimus</taxon>
    </lineage>
</organism>
<evidence type="ECO:0000313" key="2">
    <source>
        <dbReference type="Proteomes" id="UP000824533"/>
    </source>
</evidence>
<name>A0ACC1CRT4_9NEOP</name>
<dbReference type="Proteomes" id="UP000824533">
    <property type="component" value="Linkage Group LG18"/>
</dbReference>
<proteinExistence type="predicted"/>
<accession>A0ACC1CRT4</accession>
<evidence type="ECO:0000313" key="1">
    <source>
        <dbReference type="EMBL" id="KAJ0174311.1"/>
    </source>
</evidence>
<protein>
    <submittedName>
        <fullName evidence="1">Uncharacterized protein</fullName>
    </submittedName>
</protein>
<reference evidence="1 2" key="1">
    <citation type="journal article" date="2021" name="Front. Genet.">
        <title>Chromosome-Level Genome Assembly Reveals Significant Gene Expansion in the Toll and IMD Signaling Pathways of Dendrolimus kikuchii.</title>
        <authorList>
            <person name="Zhou J."/>
            <person name="Wu P."/>
            <person name="Xiong Z."/>
            <person name="Liu N."/>
            <person name="Zhao N."/>
            <person name="Ji M."/>
            <person name="Qiu Y."/>
            <person name="Yang B."/>
        </authorList>
    </citation>
    <scope>NUCLEOTIDE SEQUENCE [LARGE SCALE GENOMIC DNA]</scope>
    <source>
        <strain evidence="1">Ann1</strain>
    </source>
</reference>
<gene>
    <name evidence="1" type="ORF">K1T71_010457</name>
</gene>
<keyword evidence="2" id="KW-1185">Reference proteome</keyword>
<comment type="caution">
    <text evidence="1">The sequence shown here is derived from an EMBL/GenBank/DDBJ whole genome shotgun (WGS) entry which is preliminary data.</text>
</comment>